<dbReference type="HOGENOM" id="CLU_2687743_0_0_1"/>
<dbReference type="VEuPathDB" id="FungiDB:CC1G_04887"/>
<name>A8PFX9_COPC7</name>
<evidence type="ECO:0000313" key="3">
    <source>
        <dbReference type="Proteomes" id="UP000001861"/>
    </source>
</evidence>
<dbReference type="EMBL" id="AACS02000002">
    <property type="protein sequence ID" value="EAU80777.2"/>
    <property type="molecule type" value="Genomic_DNA"/>
</dbReference>
<dbReference type="KEGG" id="cci:CC1G_04887"/>
<organism evidence="2 3">
    <name type="scientific">Coprinopsis cinerea (strain Okayama-7 / 130 / ATCC MYA-4618 / FGSC 9003)</name>
    <name type="common">Inky cap fungus</name>
    <name type="synonym">Hormographiella aspergillata</name>
    <dbReference type="NCBI Taxonomy" id="240176"/>
    <lineage>
        <taxon>Eukaryota</taxon>
        <taxon>Fungi</taxon>
        <taxon>Dikarya</taxon>
        <taxon>Basidiomycota</taxon>
        <taxon>Agaricomycotina</taxon>
        <taxon>Agaricomycetes</taxon>
        <taxon>Agaricomycetidae</taxon>
        <taxon>Agaricales</taxon>
        <taxon>Agaricineae</taxon>
        <taxon>Psathyrellaceae</taxon>
        <taxon>Coprinopsis</taxon>
    </lineage>
</organism>
<dbReference type="RefSeq" id="XP_001841043.2">
    <property type="nucleotide sequence ID" value="XM_001840991.2"/>
</dbReference>
<keyword evidence="3" id="KW-1185">Reference proteome</keyword>
<dbReference type="AlphaFoldDB" id="A8PFX9"/>
<sequence length="74" mass="7539">MTTIGCVPCAPDEELILTPTPPHGCPGCGCTSISQPPTSPTLSDSPTPTQPIHGREYLKSGAVPRAASPKPTAD</sequence>
<reference evidence="2 3" key="1">
    <citation type="journal article" date="2010" name="Proc. Natl. Acad. Sci. U.S.A.">
        <title>Insights into evolution of multicellular fungi from the assembled chromosomes of the mushroom Coprinopsis cinerea (Coprinus cinereus).</title>
        <authorList>
            <person name="Stajich J.E."/>
            <person name="Wilke S.K."/>
            <person name="Ahren D."/>
            <person name="Au C.H."/>
            <person name="Birren B.W."/>
            <person name="Borodovsky M."/>
            <person name="Burns C."/>
            <person name="Canback B."/>
            <person name="Casselton L.A."/>
            <person name="Cheng C.K."/>
            <person name="Deng J."/>
            <person name="Dietrich F.S."/>
            <person name="Fargo D.C."/>
            <person name="Farman M.L."/>
            <person name="Gathman A.C."/>
            <person name="Goldberg J."/>
            <person name="Guigo R."/>
            <person name="Hoegger P.J."/>
            <person name="Hooker J.B."/>
            <person name="Huggins A."/>
            <person name="James T.Y."/>
            <person name="Kamada T."/>
            <person name="Kilaru S."/>
            <person name="Kodira C."/>
            <person name="Kues U."/>
            <person name="Kupfer D."/>
            <person name="Kwan H.S."/>
            <person name="Lomsadze A."/>
            <person name="Li W."/>
            <person name="Lilly W.W."/>
            <person name="Ma L.J."/>
            <person name="Mackey A.J."/>
            <person name="Manning G."/>
            <person name="Martin F."/>
            <person name="Muraguchi H."/>
            <person name="Natvig D.O."/>
            <person name="Palmerini H."/>
            <person name="Ramesh M.A."/>
            <person name="Rehmeyer C.J."/>
            <person name="Roe B.A."/>
            <person name="Shenoy N."/>
            <person name="Stanke M."/>
            <person name="Ter-Hovhannisyan V."/>
            <person name="Tunlid A."/>
            <person name="Velagapudi R."/>
            <person name="Vision T.J."/>
            <person name="Zeng Q."/>
            <person name="Zolan M.E."/>
            <person name="Pukkila P.J."/>
        </authorList>
    </citation>
    <scope>NUCLEOTIDE SEQUENCE [LARGE SCALE GENOMIC DNA]</scope>
    <source>
        <strain evidence="3">Okayama-7 / 130 / ATCC MYA-4618 / FGSC 9003</strain>
    </source>
</reference>
<dbReference type="Proteomes" id="UP000001861">
    <property type="component" value="Unassembled WGS sequence"/>
</dbReference>
<evidence type="ECO:0000256" key="1">
    <source>
        <dbReference type="SAM" id="MobiDB-lite"/>
    </source>
</evidence>
<accession>A8PFX9</accession>
<feature type="region of interest" description="Disordered" evidence="1">
    <location>
        <begin position="34"/>
        <end position="74"/>
    </location>
</feature>
<protein>
    <submittedName>
        <fullName evidence="2">Uncharacterized protein</fullName>
    </submittedName>
</protein>
<evidence type="ECO:0000313" key="2">
    <source>
        <dbReference type="EMBL" id="EAU80777.2"/>
    </source>
</evidence>
<proteinExistence type="predicted"/>
<dbReference type="GeneID" id="6017702"/>
<gene>
    <name evidence="2" type="ORF">CC1G_04887</name>
</gene>
<feature type="compositionally biased region" description="Low complexity" evidence="1">
    <location>
        <begin position="34"/>
        <end position="51"/>
    </location>
</feature>
<dbReference type="InParanoid" id="A8PFX9"/>
<comment type="caution">
    <text evidence="2">The sequence shown here is derived from an EMBL/GenBank/DDBJ whole genome shotgun (WGS) entry which is preliminary data.</text>
</comment>